<dbReference type="AlphaFoldDB" id="U4KXN4"/>
<dbReference type="Proteomes" id="UP000018144">
    <property type="component" value="Unassembled WGS sequence"/>
</dbReference>
<keyword evidence="2" id="KW-1185">Reference proteome</keyword>
<protein>
    <submittedName>
        <fullName evidence="1">Uncharacterized protein</fullName>
    </submittedName>
</protein>
<reference evidence="1 2" key="1">
    <citation type="journal article" date="2013" name="PLoS Genet.">
        <title>The genome and development-dependent transcriptomes of Pyronema confluens: a window into fungal evolution.</title>
        <authorList>
            <person name="Traeger S."/>
            <person name="Altegoer F."/>
            <person name="Freitag M."/>
            <person name="Gabaldon T."/>
            <person name="Kempken F."/>
            <person name="Kumar A."/>
            <person name="Marcet-Houben M."/>
            <person name="Poggeler S."/>
            <person name="Stajich J.E."/>
            <person name="Nowrousian M."/>
        </authorList>
    </citation>
    <scope>NUCLEOTIDE SEQUENCE [LARGE SCALE GENOMIC DNA]</scope>
    <source>
        <strain evidence="2">CBS 100304</strain>
        <tissue evidence="1">Vegetative mycelium</tissue>
    </source>
</reference>
<accession>U4KXN4</accession>
<sequence>MSSMWSTSCSSTGQICLSIAAVP</sequence>
<name>U4KXN4_PYROM</name>
<evidence type="ECO:0000313" key="1">
    <source>
        <dbReference type="EMBL" id="CCX06270.1"/>
    </source>
</evidence>
<gene>
    <name evidence="1" type="ORF">PCON_05857</name>
</gene>
<dbReference type="EMBL" id="HF935284">
    <property type="protein sequence ID" value="CCX06270.1"/>
    <property type="molecule type" value="Genomic_DNA"/>
</dbReference>
<evidence type="ECO:0000313" key="2">
    <source>
        <dbReference type="Proteomes" id="UP000018144"/>
    </source>
</evidence>
<proteinExistence type="predicted"/>
<organism evidence="1 2">
    <name type="scientific">Pyronema omphalodes (strain CBS 100304)</name>
    <name type="common">Pyronema confluens</name>
    <dbReference type="NCBI Taxonomy" id="1076935"/>
    <lineage>
        <taxon>Eukaryota</taxon>
        <taxon>Fungi</taxon>
        <taxon>Dikarya</taxon>
        <taxon>Ascomycota</taxon>
        <taxon>Pezizomycotina</taxon>
        <taxon>Pezizomycetes</taxon>
        <taxon>Pezizales</taxon>
        <taxon>Pyronemataceae</taxon>
        <taxon>Pyronema</taxon>
    </lineage>
</organism>